<protein>
    <submittedName>
        <fullName evidence="2">Uncharacterized protein</fullName>
    </submittedName>
</protein>
<dbReference type="OrthoDB" id="204924at2157"/>
<feature type="region of interest" description="Disordered" evidence="1">
    <location>
        <begin position="146"/>
        <end position="184"/>
    </location>
</feature>
<evidence type="ECO:0000313" key="3">
    <source>
        <dbReference type="Proteomes" id="UP000182829"/>
    </source>
</evidence>
<dbReference type="AlphaFoldDB" id="A0A1I3TV31"/>
<sequence length="184" mass="20413">MRPVGKVTPTVVRSRLSAVNRRTVLQSAGVVAMTGLAGCLDGVQEHFGLQGVVPIEIENEADNPYNLQLEAYDTESGRQTYEESFSVTPQVRTSPQHLERTHQRFRIVRFDLDDEPMEVREVSITSETQLVTILLSEDDLVVDVDRGEAPGNETVTAPESPVADERDEDDVVDEEIDATNARGY</sequence>
<feature type="compositionally biased region" description="Acidic residues" evidence="1">
    <location>
        <begin position="165"/>
        <end position="177"/>
    </location>
</feature>
<gene>
    <name evidence="2" type="ORF">SAMN05443661_16812</name>
</gene>
<dbReference type="EMBL" id="FORO01000068">
    <property type="protein sequence ID" value="SFJ73431.1"/>
    <property type="molecule type" value="Genomic_DNA"/>
</dbReference>
<evidence type="ECO:0000256" key="1">
    <source>
        <dbReference type="SAM" id="MobiDB-lite"/>
    </source>
</evidence>
<dbReference type="OMA" id="HYQGSFQ"/>
<reference evidence="2 3" key="1">
    <citation type="submission" date="2016-10" db="EMBL/GenBank/DDBJ databases">
        <authorList>
            <person name="de Groot N.N."/>
        </authorList>
    </citation>
    <scope>NUCLEOTIDE SEQUENCE [LARGE SCALE GENOMIC DNA]</scope>
    <source>
        <strain evidence="2 3">SP2</strain>
    </source>
</reference>
<organism evidence="2 3">
    <name type="scientific">Natronobacterium gregoryi</name>
    <dbReference type="NCBI Taxonomy" id="44930"/>
    <lineage>
        <taxon>Archaea</taxon>
        <taxon>Methanobacteriati</taxon>
        <taxon>Methanobacteriota</taxon>
        <taxon>Stenosarchaea group</taxon>
        <taxon>Halobacteria</taxon>
        <taxon>Halobacteriales</taxon>
        <taxon>Natrialbaceae</taxon>
        <taxon>Natronobacterium</taxon>
    </lineage>
</organism>
<proteinExistence type="predicted"/>
<name>A0A1I3TV31_9EURY</name>
<accession>A0A1I3TV31</accession>
<dbReference type="Proteomes" id="UP000182829">
    <property type="component" value="Unassembled WGS sequence"/>
</dbReference>
<evidence type="ECO:0000313" key="2">
    <source>
        <dbReference type="EMBL" id="SFJ73431.1"/>
    </source>
</evidence>